<protein>
    <submittedName>
        <fullName evidence="1">Uncharacterized protein</fullName>
    </submittedName>
</protein>
<reference evidence="1 2" key="1">
    <citation type="submission" date="2014-01" db="EMBL/GenBank/DDBJ databases">
        <title>Roseivivax halodurans JCM 10272 Genome Sequencing.</title>
        <authorList>
            <person name="Lai Q."/>
            <person name="Li G."/>
            <person name="Shao Z."/>
        </authorList>
    </citation>
    <scope>NUCLEOTIDE SEQUENCE [LARGE SCALE GENOMIC DNA]</scope>
    <source>
        <strain evidence="1 2">JCM 10272</strain>
    </source>
</reference>
<evidence type="ECO:0000313" key="1">
    <source>
        <dbReference type="EMBL" id="ETX13186.1"/>
    </source>
</evidence>
<keyword evidence="2" id="KW-1185">Reference proteome</keyword>
<gene>
    <name evidence="1" type="ORF">OCH239_13020</name>
</gene>
<accession>X7EDA4</accession>
<organism evidence="1 2">
    <name type="scientific">Roseivivax halodurans JCM 10272</name>
    <dbReference type="NCBI Taxonomy" id="1449350"/>
    <lineage>
        <taxon>Bacteria</taxon>
        <taxon>Pseudomonadati</taxon>
        <taxon>Pseudomonadota</taxon>
        <taxon>Alphaproteobacteria</taxon>
        <taxon>Rhodobacterales</taxon>
        <taxon>Roseobacteraceae</taxon>
        <taxon>Roseivivax</taxon>
    </lineage>
</organism>
<dbReference type="Proteomes" id="UP000022447">
    <property type="component" value="Unassembled WGS sequence"/>
</dbReference>
<proteinExistence type="predicted"/>
<comment type="caution">
    <text evidence="1">The sequence shown here is derived from an EMBL/GenBank/DDBJ whole genome shotgun (WGS) entry which is preliminary data.</text>
</comment>
<evidence type="ECO:0000313" key="2">
    <source>
        <dbReference type="Proteomes" id="UP000022447"/>
    </source>
</evidence>
<dbReference type="AlphaFoldDB" id="X7EDA4"/>
<dbReference type="RefSeq" id="WP_037265748.1">
    <property type="nucleotide sequence ID" value="NZ_JALZ01000034.1"/>
</dbReference>
<name>X7EDA4_9RHOB</name>
<dbReference type="EMBL" id="JALZ01000034">
    <property type="protein sequence ID" value="ETX13186.1"/>
    <property type="molecule type" value="Genomic_DNA"/>
</dbReference>
<dbReference type="OrthoDB" id="7361935at2"/>
<sequence>MDRRGFIVSTLGLGLAAHPALGAPEPPECEIGRAVLRAGVVARDPAALRAGLGLGPSSRARLTKAWDPIIRADFSSGRTVHVEGWLLSVTEAQICALAALAPRAAGRIAAW</sequence>